<evidence type="ECO:0000256" key="12">
    <source>
        <dbReference type="HAMAP-Rule" id="MF_00145"/>
    </source>
</evidence>
<comment type="catalytic activity">
    <reaction evidence="1 12 15">
        <text>(2R)-3-phosphoglycerate + ATP = (2R)-3-phospho-glyceroyl phosphate + ADP</text>
        <dbReference type="Rhea" id="RHEA:14801"/>
        <dbReference type="ChEBI" id="CHEBI:30616"/>
        <dbReference type="ChEBI" id="CHEBI:57604"/>
        <dbReference type="ChEBI" id="CHEBI:58272"/>
        <dbReference type="ChEBI" id="CHEBI:456216"/>
        <dbReference type="EC" id="2.7.2.3"/>
    </reaction>
</comment>
<reference evidence="17" key="1">
    <citation type="submission" date="2018-09" db="EMBL/GenBank/DDBJ databases">
        <authorList>
            <person name="Livingstone P.G."/>
            <person name="Whitworth D.E."/>
        </authorList>
    </citation>
    <scope>NUCLEOTIDE SEQUENCE [LARGE SCALE GENOMIC DNA]</scope>
    <source>
        <strain evidence="17">AB050A</strain>
    </source>
</reference>
<evidence type="ECO:0000256" key="2">
    <source>
        <dbReference type="ARBA" id="ARBA00004838"/>
    </source>
</evidence>
<dbReference type="AlphaFoldDB" id="A0A3A8QWS0"/>
<dbReference type="OrthoDB" id="9808460at2"/>
<accession>A0A3A8QWS0</accession>
<comment type="caution">
    <text evidence="16">The sequence shown here is derived from an EMBL/GenBank/DDBJ whole genome shotgun (WGS) entry which is preliminary data.</text>
</comment>
<evidence type="ECO:0000256" key="13">
    <source>
        <dbReference type="PIRSR" id="PIRSR000724-1"/>
    </source>
</evidence>
<feature type="binding site" evidence="12 13">
    <location>
        <begin position="20"/>
        <end position="22"/>
    </location>
    <ligand>
        <name>substrate</name>
    </ligand>
</feature>
<dbReference type="GO" id="GO:0006096">
    <property type="term" value="P:glycolytic process"/>
    <property type="evidence" value="ECO:0007669"/>
    <property type="project" value="UniProtKB-UniRule"/>
</dbReference>
<dbReference type="RefSeq" id="WP_120554042.1">
    <property type="nucleotide sequence ID" value="NZ_RAWK01000016.1"/>
</dbReference>
<comment type="similarity">
    <text evidence="3 12 15">Belongs to the phosphoglycerate kinase family.</text>
</comment>
<dbReference type="Pfam" id="PF00162">
    <property type="entry name" value="PGK"/>
    <property type="match status" value="1"/>
</dbReference>
<keyword evidence="10 12" id="KW-0067">ATP-binding</keyword>
<dbReference type="GO" id="GO:0043531">
    <property type="term" value="F:ADP binding"/>
    <property type="evidence" value="ECO:0007669"/>
    <property type="project" value="TreeGrafter"/>
</dbReference>
<feature type="binding site" evidence="12 14">
    <location>
        <position position="330"/>
    </location>
    <ligand>
        <name>ATP</name>
        <dbReference type="ChEBI" id="CHEBI:30616"/>
    </ligand>
</feature>
<dbReference type="Gene3D" id="3.40.50.1260">
    <property type="entry name" value="Phosphoglycerate kinase, N-terminal domain"/>
    <property type="match status" value="2"/>
</dbReference>
<feature type="binding site" evidence="13">
    <location>
        <position position="122"/>
    </location>
    <ligand>
        <name>(2R)-3-phosphoglycerate</name>
        <dbReference type="ChEBI" id="CHEBI:58272"/>
    </ligand>
</feature>
<feature type="binding site" evidence="13">
    <location>
        <position position="35"/>
    </location>
    <ligand>
        <name>(2R)-3-phosphoglycerate</name>
        <dbReference type="ChEBI" id="CHEBI:58272"/>
    </ligand>
</feature>
<feature type="binding site" evidence="12">
    <location>
        <position position="122"/>
    </location>
    <ligand>
        <name>substrate</name>
    </ligand>
</feature>
<dbReference type="HAMAP" id="MF_00145">
    <property type="entry name" value="Phosphoglyc_kinase"/>
    <property type="match status" value="1"/>
</dbReference>
<gene>
    <name evidence="12" type="primary">pgk</name>
    <name evidence="16" type="ORF">D7W81_04370</name>
</gene>
<dbReference type="EMBL" id="RAWK01000016">
    <property type="protein sequence ID" value="RKH73229.1"/>
    <property type="molecule type" value="Genomic_DNA"/>
</dbReference>
<dbReference type="PANTHER" id="PTHR11406:SF23">
    <property type="entry name" value="PHOSPHOGLYCERATE KINASE 1, CHLOROPLASTIC-RELATED"/>
    <property type="match status" value="1"/>
</dbReference>
<dbReference type="GO" id="GO:0005524">
    <property type="term" value="F:ATP binding"/>
    <property type="evidence" value="ECO:0007669"/>
    <property type="project" value="UniProtKB-KW"/>
</dbReference>
<dbReference type="PRINTS" id="PR00477">
    <property type="entry name" value="PHGLYCKINASE"/>
</dbReference>
<dbReference type="FunFam" id="3.40.50.1260:FF:000006">
    <property type="entry name" value="Phosphoglycerate kinase"/>
    <property type="match status" value="1"/>
</dbReference>
<evidence type="ECO:0000256" key="8">
    <source>
        <dbReference type="ARBA" id="ARBA00022741"/>
    </source>
</evidence>
<evidence type="ECO:0000256" key="15">
    <source>
        <dbReference type="RuleBase" id="RU000532"/>
    </source>
</evidence>
<comment type="subcellular location">
    <subcellularLocation>
        <location evidence="12">Cytoplasm</location>
    </subcellularLocation>
</comment>
<dbReference type="EC" id="2.7.2.3" evidence="5 12"/>
<feature type="binding site" evidence="13">
    <location>
        <position position="155"/>
    </location>
    <ligand>
        <name>(2R)-3-phosphoglycerate</name>
        <dbReference type="ChEBI" id="CHEBI:58272"/>
    </ligand>
</feature>
<feature type="binding site" evidence="12 14">
    <location>
        <position position="299"/>
    </location>
    <ligand>
        <name>ATP</name>
        <dbReference type="ChEBI" id="CHEBI:30616"/>
    </ligand>
</feature>
<dbReference type="InterPro" id="IPR036043">
    <property type="entry name" value="Phosphoglycerate_kinase_sf"/>
</dbReference>
<organism evidence="16 17">
    <name type="scientific">Corallococcus aberystwythensis</name>
    <dbReference type="NCBI Taxonomy" id="2316722"/>
    <lineage>
        <taxon>Bacteria</taxon>
        <taxon>Pseudomonadati</taxon>
        <taxon>Myxococcota</taxon>
        <taxon>Myxococcia</taxon>
        <taxon>Myxococcales</taxon>
        <taxon>Cystobacterineae</taxon>
        <taxon>Myxococcaceae</taxon>
        <taxon>Corallococcus</taxon>
    </lineage>
</organism>
<keyword evidence="11 12" id="KW-0324">Glycolysis</keyword>
<dbReference type="GO" id="GO:0004618">
    <property type="term" value="F:phosphoglycerate kinase activity"/>
    <property type="evidence" value="ECO:0007669"/>
    <property type="project" value="UniProtKB-UniRule"/>
</dbReference>
<evidence type="ECO:0000256" key="5">
    <source>
        <dbReference type="ARBA" id="ARBA00013061"/>
    </source>
</evidence>
<evidence type="ECO:0000256" key="11">
    <source>
        <dbReference type="ARBA" id="ARBA00023152"/>
    </source>
</evidence>
<dbReference type="UniPathway" id="UPA00109">
    <property type="reaction ID" value="UER00185"/>
</dbReference>
<evidence type="ECO:0000256" key="14">
    <source>
        <dbReference type="PIRSR" id="PIRSR000724-2"/>
    </source>
</evidence>
<evidence type="ECO:0000313" key="17">
    <source>
        <dbReference type="Proteomes" id="UP000267003"/>
    </source>
</evidence>
<keyword evidence="17" id="KW-1185">Reference proteome</keyword>
<dbReference type="InterPro" id="IPR015824">
    <property type="entry name" value="Phosphoglycerate_kinase_N"/>
</dbReference>
<feature type="binding site" evidence="12 14">
    <location>
        <position position="207"/>
    </location>
    <ligand>
        <name>ATP</name>
        <dbReference type="ChEBI" id="CHEBI:30616"/>
    </ligand>
</feature>
<dbReference type="InterPro" id="IPR015911">
    <property type="entry name" value="Phosphoglycerate_kinase_CS"/>
</dbReference>
<keyword evidence="9 12" id="KW-0418">Kinase</keyword>
<dbReference type="GO" id="GO:0006094">
    <property type="term" value="P:gluconeogenesis"/>
    <property type="evidence" value="ECO:0007669"/>
    <property type="project" value="TreeGrafter"/>
</dbReference>
<evidence type="ECO:0000256" key="1">
    <source>
        <dbReference type="ARBA" id="ARBA00000642"/>
    </source>
</evidence>
<evidence type="ECO:0000313" key="16">
    <source>
        <dbReference type="EMBL" id="RKH73229.1"/>
    </source>
</evidence>
<dbReference type="GO" id="GO:0005829">
    <property type="term" value="C:cytosol"/>
    <property type="evidence" value="ECO:0007669"/>
    <property type="project" value="TreeGrafter"/>
</dbReference>
<evidence type="ECO:0000256" key="10">
    <source>
        <dbReference type="ARBA" id="ARBA00022840"/>
    </source>
</evidence>
<dbReference type="CDD" id="cd00318">
    <property type="entry name" value="Phosphoglycerate_kinase"/>
    <property type="match status" value="1"/>
</dbReference>
<comment type="subunit">
    <text evidence="4 12">Monomer.</text>
</comment>
<sequence length="401" mass="43445">MIRYIDDLQLTGKRVFIRVDFNVPLEGRRITDDTRIREALPTIRRALEMGGKVILASHLGRPKGADPKLSTVLVAEKLAELLPKKPGDKHEVIHADDCVGDNVRKQVNDLKAGQVLLLENLRFHKEEEANDEAFSRELAALADVYVNDAFGTAHRAHASTAGMVPFVKEKAAGFLMRKEIEYLGDKVLRNPQKPFVAILGGSKVSDKIKVIESLLPKVDALLVGGAMAYTFLKAQGIEVGKSRVEEGDKLALAAKLLDTAKRLKTPLVLPIDHIVCADLEGKGPVKETPDQVVPVDMMGLDIGPKTRAMFTQRIRDAKTVVWNGPMGLFEVAKFAEGTRSVAAAMSINKDAITVIGGGDSAAAVEQMGYADKMSHVSTGGGASLEFLEGRELPGIKALETK</sequence>
<name>A0A3A8QWS0_9BACT</name>
<evidence type="ECO:0000256" key="4">
    <source>
        <dbReference type="ARBA" id="ARBA00011245"/>
    </source>
</evidence>
<dbReference type="SUPFAM" id="SSF53748">
    <property type="entry name" value="Phosphoglycerate kinase"/>
    <property type="match status" value="1"/>
</dbReference>
<dbReference type="Proteomes" id="UP000267003">
    <property type="component" value="Unassembled WGS sequence"/>
</dbReference>
<dbReference type="PANTHER" id="PTHR11406">
    <property type="entry name" value="PHOSPHOGLYCERATE KINASE"/>
    <property type="match status" value="1"/>
</dbReference>
<feature type="binding site" evidence="12 14">
    <location>
        <begin position="357"/>
        <end position="360"/>
    </location>
    <ligand>
        <name>ATP</name>
        <dbReference type="ChEBI" id="CHEBI:30616"/>
    </ligand>
</feature>
<keyword evidence="8 12" id="KW-0547">Nucleotide-binding</keyword>
<feature type="binding site" evidence="12 13">
    <location>
        <begin position="58"/>
        <end position="61"/>
    </location>
    <ligand>
        <name>substrate</name>
    </ligand>
</feature>
<evidence type="ECO:0000256" key="9">
    <source>
        <dbReference type="ARBA" id="ARBA00022777"/>
    </source>
</evidence>
<comment type="pathway">
    <text evidence="2 12">Carbohydrate degradation; glycolysis; pyruvate from D-glyceraldehyde 3-phosphate: step 2/5.</text>
</comment>
<feature type="binding site" evidence="12">
    <location>
        <position position="35"/>
    </location>
    <ligand>
        <name>substrate</name>
    </ligand>
</feature>
<evidence type="ECO:0000256" key="7">
    <source>
        <dbReference type="ARBA" id="ARBA00022679"/>
    </source>
</evidence>
<evidence type="ECO:0000256" key="3">
    <source>
        <dbReference type="ARBA" id="ARBA00008982"/>
    </source>
</evidence>
<keyword evidence="7 12" id="KW-0808">Transferase</keyword>
<proteinExistence type="inferred from homology"/>
<protein>
    <recommendedName>
        <fullName evidence="6 12">Phosphoglycerate kinase</fullName>
        <ecNumber evidence="5 12">2.7.2.3</ecNumber>
    </recommendedName>
</protein>
<feature type="binding site" evidence="12">
    <location>
        <position position="155"/>
    </location>
    <ligand>
        <name>substrate</name>
    </ligand>
</feature>
<keyword evidence="12" id="KW-0963">Cytoplasm</keyword>
<dbReference type="FunFam" id="3.40.50.1260:FF:000003">
    <property type="entry name" value="Phosphoglycerate kinase"/>
    <property type="match status" value="1"/>
</dbReference>
<dbReference type="PROSITE" id="PS00111">
    <property type="entry name" value="PGLYCERATE_KINASE"/>
    <property type="match status" value="1"/>
</dbReference>
<dbReference type="InterPro" id="IPR001576">
    <property type="entry name" value="Phosphoglycerate_kinase"/>
</dbReference>
<evidence type="ECO:0000256" key="6">
    <source>
        <dbReference type="ARBA" id="ARBA00016471"/>
    </source>
</evidence>
<dbReference type="PIRSF" id="PIRSF000724">
    <property type="entry name" value="Pgk"/>
    <property type="match status" value="1"/>
</dbReference>